<dbReference type="InterPro" id="IPR015424">
    <property type="entry name" value="PyrdxlP-dep_Trfase"/>
</dbReference>
<evidence type="ECO:0000256" key="5">
    <source>
        <dbReference type="ARBA" id="ARBA00022917"/>
    </source>
</evidence>
<evidence type="ECO:0000256" key="8">
    <source>
        <dbReference type="HAMAP-Rule" id="MF_00423"/>
    </source>
</evidence>
<evidence type="ECO:0000256" key="2">
    <source>
        <dbReference type="ARBA" id="ARBA00022490"/>
    </source>
</evidence>
<reference evidence="10 11" key="1">
    <citation type="journal article" date="2010" name="BMC Genomics">
        <title>Comparative genomics and proteomics of Helicobacter mustelae, an ulcerogenic and carcinogenic gastric pathogen.</title>
        <authorList>
            <person name="O'Toole P.W."/>
            <person name="Snelling W.J."/>
            <person name="Canchaya C."/>
            <person name="Forde B.M."/>
            <person name="Hardie K.R."/>
            <person name="Josenhans C."/>
            <person name="Graham R.L.J."/>
            <person name="McMullan G."/>
            <person name="Parkhill J."/>
            <person name="Belda E."/>
            <person name="Bentley S.D."/>
        </authorList>
    </citation>
    <scope>NUCLEOTIDE SEQUENCE [LARGE SCALE GENOMIC DNA]</scope>
    <source>
        <strain evidence="11">ATCC 43772 / LMG 18044 / NCTC 12198 / 12198</strain>
    </source>
</reference>
<organism evidence="10 11">
    <name type="scientific">Helicobacter mustelae (strain ATCC 43772 / CCUG 25715 / CIP 103759 / LMG 18044 / NCTC 12198 / R85-136P)</name>
    <name type="common">Campylobacter mustelae</name>
    <dbReference type="NCBI Taxonomy" id="679897"/>
    <lineage>
        <taxon>Bacteria</taxon>
        <taxon>Pseudomonadati</taxon>
        <taxon>Campylobacterota</taxon>
        <taxon>Epsilonproteobacteria</taxon>
        <taxon>Campylobacterales</taxon>
        <taxon>Helicobacteraceae</taxon>
        <taxon>Helicobacter</taxon>
    </lineage>
</organism>
<evidence type="ECO:0000313" key="11">
    <source>
        <dbReference type="Proteomes" id="UP000001522"/>
    </source>
</evidence>
<evidence type="ECO:0000256" key="4">
    <source>
        <dbReference type="ARBA" id="ARBA00022898"/>
    </source>
</evidence>
<dbReference type="EMBL" id="FN555004">
    <property type="protein sequence ID" value="CBG40091.1"/>
    <property type="molecule type" value="Genomic_DNA"/>
</dbReference>
<comment type="cofactor">
    <cofactor evidence="1 8 9">
        <name>pyridoxal 5'-phosphate</name>
        <dbReference type="ChEBI" id="CHEBI:597326"/>
    </cofactor>
</comment>
<dbReference type="UniPathway" id="UPA00906">
    <property type="reaction ID" value="UER00896"/>
</dbReference>
<dbReference type="AlphaFoldDB" id="D3UHW8"/>
<keyword evidence="2 8" id="KW-0963">Cytoplasm</keyword>
<dbReference type="InterPro" id="IPR015421">
    <property type="entry name" value="PyrdxlP-dep_Trfase_major"/>
</dbReference>
<dbReference type="eggNOG" id="COG1921">
    <property type="taxonomic scope" value="Bacteria"/>
</dbReference>
<evidence type="ECO:0000256" key="7">
    <source>
        <dbReference type="ARBA" id="ARBA00044507"/>
    </source>
</evidence>
<evidence type="ECO:0000256" key="1">
    <source>
        <dbReference type="ARBA" id="ARBA00001933"/>
    </source>
</evidence>
<dbReference type="Proteomes" id="UP000001522">
    <property type="component" value="Chromosome"/>
</dbReference>
<name>D3UHW8_HELM1</name>
<protein>
    <recommendedName>
        <fullName evidence="8">L-seryl-tRNA(Sec) selenium transferase</fullName>
        <ecNumber evidence="8">2.9.1.1</ecNumber>
    </recommendedName>
    <alternativeName>
        <fullName evidence="8">Selenocysteine synthase</fullName>
        <shortName evidence="8">Sec synthase</shortName>
    </alternativeName>
    <alternativeName>
        <fullName evidence="8">Selenocysteinyl-tRNA(Sec) synthase</fullName>
    </alternativeName>
</protein>
<sequence length="450" mass="50224">MQKLLSQLPKMDKILHHKDFASYNKILLKKIARKTLSSYQTQIQNKTLTKPPILQDLLKTIKQEYQKITSPTLRPLINATGVVLQTNLGRSILSKKLLSRVFGLFNEYCNLEYDLQSGQRGSRDEHVREILCALLDCEDALVVNNNAAALLLIISTFAKQKEVILSRGELIEIGGSFRIPEIIKDAGARLMEVGTTNKTHLQDYERAIGEHTAMLLKVHKSNFNQSGFVSSIELSRLIALAKAHGVLDYYDAGSGYICGLDCDEPSLLDIAELRPSLVSFSGDKLLGGVQAGIIFGKKELITKLRQNHLLRALRMDKLNLALLQQTLLCYLQNRLDEIPTIAMLKTPLHVLEQRAKMLLSLITPLPSLESSLVFLESCAGGGSLPDMRFPSYGVALECESLATKELARLLRQEGVITRSKNEKILLDVRCLQERHCKKIAKILQKITGGD</sequence>
<dbReference type="PANTHER" id="PTHR32328">
    <property type="entry name" value="L-SERYL-TRNA(SEC) SELENIUM TRANSFERASE"/>
    <property type="match status" value="1"/>
</dbReference>
<comment type="similarity">
    <text evidence="7 8">Belongs to the SelA family.</text>
</comment>
<proteinExistence type="inferred from homology"/>
<accession>D3UHW8</accession>
<comment type="function">
    <text evidence="8">Converts seryl-tRNA(Sec) to selenocysteinyl-tRNA(Sec) required for selenoprotein biosynthesis.</text>
</comment>
<comment type="pathway">
    <text evidence="8">Aminoacyl-tRNA biosynthesis; selenocysteinyl-tRNA(Sec) biosynthesis; selenocysteinyl-tRNA(Sec) from L-seryl-tRNA(Sec) (bacterial route): step 1/1.</text>
</comment>
<comment type="subcellular location">
    <subcellularLocation>
        <location evidence="8">Cytoplasm</location>
    </subcellularLocation>
</comment>
<dbReference type="PANTHER" id="PTHR32328:SF0">
    <property type="entry name" value="L-SERYL-TRNA(SEC) SELENIUM TRANSFERASE"/>
    <property type="match status" value="1"/>
</dbReference>
<dbReference type="InterPro" id="IPR004534">
    <property type="entry name" value="SelA_trans"/>
</dbReference>
<dbReference type="SUPFAM" id="SSF53383">
    <property type="entry name" value="PLP-dependent transferases"/>
    <property type="match status" value="1"/>
</dbReference>
<dbReference type="KEGG" id="hms:HMU08340"/>
<keyword evidence="11" id="KW-1185">Reference proteome</keyword>
<dbReference type="GO" id="GO:0001514">
    <property type="term" value="P:selenocysteine incorporation"/>
    <property type="evidence" value="ECO:0007669"/>
    <property type="project" value="UniProtKB-UniRule"/>
</dbReference>
<keyword evidence="5 8" id="KW-0648">Protein biosynthesis</keyword>
<evidence type="ECO:0000256" key="3">
    <source>
        <dbReference type="ARBA" id="ARBA00022679"/>
    </source>
</evidence>
<dbReference type="Gene3D" id="3.40.640.10">
    <property type="entry name" value="Type I PLP-dependent aspartate aminotransferase-like (Major domain)"/>
    <property type="match status" value="1"/>
</dbReference>
<dbReference type="STRING" id="679897.HMU08340"/>
<comment type="catalytic activity">
    <reaction evidence="8">
        <text>L-seryl-tRNA(Sec) + selenophosphate + H(+) = L-selenocysteinyl-tRNA(Sec) + phosphate</text>
        <dbReference type="Rhea" id="RHEA:22728"/>
        <dbReference type="Rhea" id="RHEA-COMP:9742"/>
        <dbReference type="Rhea" id="RHEA-COMP:9743"/>
        <dbReference type="ChEBI" id="CHEBI:15378"/>
        <dbReference type="ChEBI" id="CHEBI:16144"/>
        <dbReference type="ChEBI" id="CHEBI:43474"/>
        <dbReference type="ChEBI" id="CHEBI:78533"/>
        <dbReference type="ChEBI" id="CHEBI:78573"/>
        <dbReference type="EC" id="2.9.1.1"/>
    </reaction>
</comment>
<gene>
    <name evidence="8 10" type="primary">selA</name>
    <name evidence="10" type="ordered locus">HMU08340</name>
</gene>
<dbReference type="InterPro" id="IPR018319">
    <property type="entry name" value="SelA-like"/>
</dbReference>
<keyword evidence="6 8" id="KW-0711">Selenium</keyword>
<dbReference type="Pfam" id="PF03841">
    <property type="entry name" value="SelA"/>
    <property type="match status" value="1"/>
</dbReference>
<feature type="modified residue" description="N6-(pyridoxal phosphate)lysine" evidence="8 9">
    <location>
        <position position="284"/>
    </location>
</feature>
<dbReference type="HAMAP" id="MF_00423">
    <property type="entry name" value="SelA"/>
    <property type="match status" value="1"/>
</dbReference>
<evidence type="ECO:0000313" key="10">
    <source>
        <dbReference type="EMBL" id="CBG40091.1"/>
    </source>
</evidence>
<dbReference type="EC" id="2.9.1.1" evidence="8"/>
<keyword evidence="4 8" id="KW-0663">Pyridoxal phosphate</keyword>
<dbReference type="Gene3D" id="3.90.1150.180">
    <property type="match status" value="1"/>
</dbReference>
<evidence type="ECO:0000256" key="6">
    <source>
        <dbReference type="ARBA" id="ARBA00023266"/>
    </source>
</evidence>
<dbReference type="HOGENOM" id="CLU_038142_1_0_7"/>
<dbReference type="GO" id="GO:0005737">
    <property type="term" value="C:cytoplasm"/>
    <property type="evidence" value="ECO:0007669"/>
    <property type="project" value="UniProtKB-SubCell"/>
</dbReference>
<dbReference type="NCBIfam" id="TIGR00474">
    <property type="entry name" value="selA"/>
    <property type="match status" value="1"/>
</dbReference>
<evidence type="ECO:0000256" key="9">
    <source>
        <dbReference type="PIRSR" id="PIRSR618319-50"/>
    </source>
</evidence>
<dbReference type="GO" id="GO:0004125">
    <property type="term" value="F:L-seryl-tRNA(Sec) selenium transferase activity"/>
    <property type="evidence" value="ECO:0007669"/>
    <property type="project" value="UniProtKB-UniRule"/>
</dbReference>
<keyword evidence="3 8" id="KW-0808">Transferase</keyword>
<dbReference type="GO" id="GO:0001717">
    <property type="term" value="P:conversion of seryl-tRNAsec to selenocys-tRNAsec"/>
    <property type="evidence" value="ECO:0007669"/>
    <property type="project" value="UniProtKB-UniRule"/>
</dbReference>